<dbReference type="PANTHER" id="PTHR33121:SF70">
    <property type="entry name" value="SIGNALING PROTEIN YKOW"/>
    <property type="match status" value="1"/>
</dbReference>
<dbReference type="InterPro" id="IPR001633">
    <property type="entry name" value="EAL_dom"/>
</dbReference>
<dbReference type="PROSITE" id="PS50883">
    <property type="entry name" value="EAL"/>
    <property type="match status" value="1"/>
</dbReference>
<dbReference type="STRING" id="323097.Nham_3660"/>
<dbReference type="eggNOG" id="COG2200">
    <property type="taxonomic scope" value="Bacteria"/>
</dbReference>
<dbReference type="HOGENOM" id="CLU_000445_70_2_5"/>
<organism evidence="2 3">
    <name type="scientific">Nitrobacter hamburgensis (strain DSM 10229 / NCIMB 13809 / X14)</name>
    <dbReference type="NCBI Taxonomy" id="323097"/>
    <lineage>
        <taxon>Bacteria</taxon>
        <taxon>Pseudomonadati</taxon>
        <taxon>Pseudomonadota</taxon>
        <taxon>Alphaproteobacteria</taxon>
        <taxon>Hyphomicrobiales</taxon>
        <taxon>Nitrobacteraceae</taxon>
        <taxon>Nitrobacter</taxon>
    </lineage>
</organism>
<dbReference type="SMART" id="SM00052">
    <property type="entry name" value="EAL"/>
    <property type="match status" value="1"/>
</dbReference>
<dbReference type="InterPro" id="IPR011006">
    <property type="entry name" value="CheY-like_superfamily"/>
</dbReference>
<keyword evidence="3" id="KW-1185">Reference proteome</keyword>
<evidence type="ECO:0000313" key="2">
    <source>
        <dbReference type="EMBL" id="ABE64388.1"/>
    </source>
</evidence>
<dbReference type="SUPFAM" id="SSF141868">
    <property type="entry name" value="EAL domain-like"/>
    <property type="match status" value="1"/>
</dbReference>
<sequence length="403" mass="44140">MTPTDKDTSVRSAAFGRLSLRPRVCVVDSKPRNRTFLIDVLEDIGFITVECADTSEMRTLLKVQTFSLVVLGASADDIEIDKILQTLATIQFEGKVLPIAVPGSILAFAIQERARDLGIDTLPPLPALFTADMLHRSIATLIPAEAPPSPVVDVAEALSAGWLELWYQPKIDICTLVPRGAEALIRMRHPAWGVVLPTGFLPDDNDAAFRSLSDFVIGQALDDWHYFIEHNGPVNLSINLPVSSLFDESAFTALCRKIPTHPAFAGLVVELKYGEALANLDRVIDIAERFRSHNIAVSIEDIGADWPALAALTAVPFIEFKVDRQFITGFGNDRLKQTVCRGIVDLANEHGVRTVAEGIESRADFVTARQLGFDVAQGFLFSKAMTARQFAHTALTRPVTLPE</sequence>
<gene>
    <name evidence="2" type="ordered locus">Nham_3660</name>
</gene>
<dbReference type="InterPro" id="IPR035919">
    <property type="entry name" value="EAL_sf"/>
</dbReference>
<accession>Q1QHA9</accession>
<dbReference type="GO" id="GO:0071111">
    <property type="term" value="F:cyclic-guanylate-specific phosphodiesterase activity"/>
    <property type="evidence" value="ECO:0007669"/>
    <property type="project" value="InterPro"/>
</dbReference>
<protein>
    <submittedName>
        <fullName evidence="2">Response regulator receiver modulated diguanylate phosphodiesterase</fullName>
    </submittedName>
</protein>
<proteinExistence type="predicted"/>
<dbReference type="InterPro" id="IPR050706">
    <property type="entry name" value="Cyclic-di-GMP_PDE-like"/>
</dbReference>
<dbReference type="Gene3D" id="3.20.20.450">
    <property type="entry name" value="EAL domain"/>
    <property type="match status" value="1"/>
</dbReference>
<dbReference type="SUPFAM" id="SSF52172">
    <property type="entry name" value="CheY-like"/>
    <property type="match status" value="1"/>
</dbReference>
<name>Q1QHA9_NITHX</name>
<evidence type="ECO:0000259" key="1">
    <source>
        <dbReference type="PROSITE" id="PS50883"/>
    </source>
</evidence>
<dbReference type="EMBL" id="CP000319">
    <property type="protein sequence ID" value="ABE64388.1"/>
    <property type="molecule type" value="Genomic_DNA"/>
</dbReference>
<dbReference type="AlphaFoldDB" id="Q1QHA9"/>
<reference evidence="2 3" key="1">
    <citation type="submission" date="2006-03" db="EMBL/GenBank/DDBJ databases">
        <title>Complete sequence of chromosome of Nitrobacter hamburgensis X14.</title>
        <authorList>
            <consortium name="US DOE Joint Genome Institute"/>
            <person name="Copeland A."/>
            <person name="Lucas S."/>
            <person name="Lapidus A."/>
            <person name="Barry K."/>
            <person name="Detter J.C."/>
            <person name="Glavina del Rio T."/>
            <person name="Hammon N."/>
            <person name="Israni S."/>
            <person name="Dalin E."/>
            <person name="Tice H."/>
            <person name="Pitluck S."/>
            <person name="Chain P."/>
            <person name="Malfatti S."/>
            <person name="Shin M."/>
            <person name="Vergez L."/>
            <person name="Schmutz J."/>
            <person name="Larimer F."/>
            <person name="Land M."/>
            <person name="Hauser L."/>
            <person name="Kyrpides N."/>
            <person name="Ivanova N."/>
            <person name="Ward B."/>
            <person name="Arp D."/>
            <person name="Klotz M."/>
            <person name="Stein L."/>
            <person name="O'Mullan G."/>
            <person name="Starkenburg S."/>
            <person name="Sayavedra L."/>
            <person name="Poret-Peterson A.T."/>
            <person name="Gentry M.E."/>
            <person name="Bruce D."/>
            <person name="Richardson P."/>
        </authorList>
    </citation>
    <scope>NUCLEOTIDE SEQUENCE [LARGE SCALE GENOMIC DNA]</scope>
    <source>
        <strain evidence="3">DSM 10229 / NCIMB 13809 / X14</strain>
    </source>
</reference>
<dbReference type="OrthoDB" id="8249241at2"/>
<dbReference type="CDD" id="cd01948">
    <property type="entry name" value="EAL"/>
    <property type="match status" value="1"/>
</dbReference>
<dbReference type="Proteomes" id="UP000001953">
    <property type="component" value="Chromosome"/>
</dbReference>
<dbReference type="eggNOG" id="COG0784">
    <property type="taxonomic scope" value="Bacteria"/>
</dbReference>
<feature type="domain" description="EAL" evidence="1">
    <location>
        <begin position="147"/>
        <end position="398"/>
    </location>
</feature>
<dbReference type="Pfam" id="PF00563">
    <property type="entry name" value="EAL"/>
    <property type="match status" value="1"/>
</dbReference>
<dbReference type="PANTHER" id="PTHR33121">
    <property type="entry name" value="CYCLIC DI-GMP PHOSPHODIESTERASE PDEF"/>
    <property type="match status" value="1"/>
</dbReference>
<evidence type="ECO:0000313" key="3">
    <source>
        <dbReference type="Proteomes" id="UP000001953"/>
    </source>
</evidence>
<dbReference type="KEGG" id="nha:Nham_3660"/>